<dbReference type="PANTHER" id="PTHR45667">
    <property type="entry name" value="S-ADENOSYLMETHIONINE MITOCHONDRIAL CARRIER PROTEIN"/>
    <property type="match status" value="1"/>
</dbReference>
<organism evidence="10 11">
    <name type="scientific">Lupinus albus</name>
    <name type="common">White lupine</name>
    <name type="synonym">Lupinus termis</name>
    <dbReference type="NCBI Taxonomy" id="3870"/>
    <lineage>
        <taxon>Eukaryota</taxon>
        <taxon>Viridiplantae</taxon>
        <taxon>Streptophyta</taxon>
        <taxon>Embryophyta</taxon>
        <taxon>Tracheophyta</taxon>
        <taxon>Spermatophyta</taxon>
        <taxon>Magnoliopsida</taxon>
        <taxon>eudicotyledons</taxon>
        <taxon>Gunneridae</taxon>
        <taxon>Pentapetalae</taxon>
        <taxon>rosids</taxon>
        <taxon>fabids</taxon>
        <taxon>Fabales</taxon>
        <taxon>Fabaceae</taxon>
        <taxon>Papilionoideae</taxon>
        <taxon>50 kb inversion clade</taxon>
        <taxon>genistoids sensu lato</taxon>
        <taxon>core genistoids</taxon>
        <taxon>Genisteae</taxon>
        <taxon>Lupinus</taxon>
    </lineage>
</organism>
<keyword evidence="4 8" id="KW-0812">Transmembrane</keyword>
<dbReference type="OrthoDB" id="276989at2759"/>
<evidence type="ECO:0000256" key="1">
    <source>
        <dbReference type="ARBA" id="ARBA00004141"/>
    </source>
</evidence>
<comment type="caution">
    <text evidence="10">The sequence shown here is derived from an EMBL/GenBank/DDBJ whole genome shotgun (WGS) entry which is preliminary data.</text>
</comment>
<accession>A0A6A4N443</accession>
<sequence length="170" mass="18146">MVIHSEVFGLKLPLLDIPAGSVLRSALAGGLSCALSCSLLHPVDSFKTRVQASTMSFPEIIAQLPQIGARGLYRGSIPAILGQFSSTFLGTAARIPCEVLKQRLQAGLFDNVGEALVATWQQDGLKGFFRGTGATLCHEVPFYVAGMGLCAESKKGVQQLLGRELEAWKQ</sequence>
<gene>
    <name evidence="10" type="ORF">Lalb_Chr21g0305951</name>
</gene>
<evidence type="ECO:0000256" key="8">
    <source>
        <dbReference type="PROSITE-ProRule" id="PRU00282"/>
    </source>
</evidence>
<evidence type="ECO:0000313" key="10">
    <source>
        <dbReference type="EMBL" id="KAE9589146.1"/>
    </source>
</evidence>
<keyword evidence="11" id="KW-1185">Reference proteome</keyword>
<reference evidence="11" key="1">
    <citation type="journal article" date="2020" name="Nat. Commun.">
        <title>Genome sequence of the cluster root forming white lupin.</title>
        <authorList>
            <person name="Hufnagel B."/>
            <person name="Marques A."/>
            <person name="Soriano A."/>
            <person name="Marques L."/>
            <person name="Divol F."/>
            <person name="Doumas P."/>
            <person name="Sallet E."/>
            <person name="Mancinotti D."/>
            <person name="Carrere S."/>
            <person name="Marande W."/>
            <person name="Arribat S."/>
            <person name="Keller J."/>
            <person name="Huneau C."/>
            <person name="Blein T."/>
            <person name="Aime D."/>
            <person name="Laguerre M."/>
            <person name="Taylor J."/>
            <person name="Schubert V."/>
            <person name="Nelson M."/>
            <person name="Geu-Flores F."/>
            <person name="Crespi M."/>
            <person name="Gallardo-Guerrero K."/>
            <person name="Delaux P.-M."/>
            <person name="Salse J."/>
            <person name="Berges H."/>
            <person name="Guyot R."/>
            <person name="Gouzy J."/>
            <person name="Peret B."/>
        </authorList>
    </citation>
    <scope>NUCLEOTIDE SEQUENCE [LARGE SCALE GENOMIC DNA]</scope>
    <source>
        <strain evidence="11">cv. Amiga</strain>
    </source>
</reference>
<evidence type="ECO:0000313" key="11">
    <source>
        <dbReference type="Proteomes" id="UP000447434"/>
    </source>
</evidence>
<evidence type="ECO:0000256" key="5">
    <source>
        <dbReference type="ARBA" id="ARBA00022737"/>
    </source>
</evidence>
<protein>
    <submittedName>
        <fullName evidence="10">Putative mitochondrial carrier domain-containing protein</fullName>
    </submittedName>
</protein>
<evidence type="ECO:0000256" key="7">
    <source>
        <dbReference type="ARBA" id="ARBA00023136"/>
    </source>
</evidence>
<evidence type="ECO:0000256" key="9">
    <source>
        <dbReference type="RuleBase" id="RU000488"/>
    </source>
</evidence>
<dbReference type="Pfam" id="PF00153">
    <property type="entry name" value="Mito_carr"/>
    <property type="match status" value="1"/>
</dbReference>
<dbReference type="SUPFAM" id="SSF103506">
    <property type="entry name" value="Mitochondrial carrier"/>
    <property type="match status" value="1"/>
</dbReference>
<keyword evidence="6" id="KW-1133">Transmembrane helix</keyword>
<dbReference type="GO" id="GO:0016020">
    <property type="term" value="C:membrane"/>
    <property type="evidence" value="ECO:0007669"/>
    <property type="project" value="UniProtKB-SubCell"/>
</dbReference>
<dbReference type="InterPro" id="IPR023395">
    <property type="entry name" value="MCP_dom_sf"/>
</dbReference>
<keyword evidence="7 8" id="KW-0472">Membrane</keyword>
<dbReference type="EMBL" id="WOCE01000021">
    <property type="protein sequence ID" value="KAE9589146.1"/>
    <property type="molecule type" value="Genomic_DNA"/>
</dbReference>
<comment type="subcellular location">
    <subcellularLocation>
        <location evidence="1">Membrane</location>
        <topology evidence="1">Multi-pass membrane protein</topology>
    </subcellularLocation>
</comment>
<keyword evidence="5" id="KW-0677">Repeat</keyword>
<proteinExistence type="inferred from homology"/>
<dbReference type="Proteomes" id="UP000447434">
    <property type="component" value="Chromosome 21"/>
</dbReference>
<keyword evidence="3 9" id="KW-0813">Transport</keyword>
<dbReference type="AlphaFoldDB" id="A0A6A4N443"/>
<feature type="repeat" description="Solcar" evidence="8">
    <location>
        <begin position="74"/>
        <end position="156"/>
    </location>
</feature>
<evidence type="ECO:0000256" key="4">
    <source>
        <dbReference type="ARBA" id="ARBA00022692"/>
    </source>
</evidence>
<name>A0A6A4N443_LUPAL</name>
<evidence type="ECO:0000256" key="3">
    <source>
        <dbReference type="ARBA" id="ARBA00022448"/>
    </source>
</evidence>
<comment type="similarity">
    <text evidence="2 9">Belongs to the mitochondrial carrier (TC 2.A.29) family.</text>
</comment>
<dbReference type="Gene3D" id="1.50.40.10">
    <property type="entry name" value="Mitochondrial carrier domain"/>
    <property type="match status" value="2"/>
</dbReference>
<evidence type="ECO:0000256" key="2">
    <source>
        <dbReference type="ARBA" id="ARBA00006375"/>
    </source>
</evidence>
<evidence type="ECO:0000256" key="6">
    <source>
        <dbReference type="ARBA" id="ARBA00022989"/>
    </source>
</evidence>
<dbReference type="InterPro" id="IPR018108">
    <property type="entry name" value="MCP_transmembrane"/>
</dbReference>
<dbReference type="PROSITE" id="PS50920">
    <property type="entry name" value="SOLCAR"/>
    <property type="match status" value="1"/>
</dbReference>